<dbReference type="PANTHER" id="PTHR17985">
    <property type="entry name" value="SER/THR-RICH PROTEIN T10 IN DGCR REGION"/>
    <property type="match status" value="1"/>
</dbReference>
<proteinExistence type="predicted"/>
<dbReference type="RefSeq" id="XP_008188089.1">
    <property type="nucleotide sequence ID" value="XM_008189867.2"/>
</dbReference>
<dbReference type="GO" id="GO:0009306">
    <property type="term" value="P:protein secretion"/>
    <property type="evidence" value="ECO:0007669"/>
    <property type="project" value="TreeGrafter"/>
</dbReference>
<dbReference type="Proteomes" id="UP000007819">
    <property type="component" value="Chromosome A3"/>
</dbReference>
<dbReference type="GeneID" id="100162567"/>
<dbReference type="EnsemblMetazoa" id="XM_001943766.5">
    <property type="protein sequence ID" value="XP_001943801.2"/>
    <property type="gene ID" value="LOC100162567"/>
</dbReference>
<dbReference type="Pfam" id="PF05742">
    <property type="entry name" value="TANGO2"/>
    <property type="match status" value="1"/>
</dbReference>
<evidence type="ECO:0000313" key="2">
    <source>
        <dbReference type="Proteomes" id="UP000007819"/>
    </source>
</evidence>
<name>A0A8R2A709_ACYPI</name>
<dbReference type="CTD" id="128989"/>
<dbReference type="GO" id="GO:0007030">
    <property type="term" value="P:Golgi organization"/>
    <property type="evidence" value="ECO:0007669"/>
    <property type="project" value="TreeGrafter"/>
</dbReference>
<dbReference type="EnsemblMetazoa" id="XM_008189867.3">
    <property type="protein sequence ID" value="XP_008188089.1"/>
    <property type="gene ID" value="LOC100162567"/>
</dbReference>
<dbReference type="AlphaFoldDB" id="A0A8R2A709"/>
<reference evidence="2" key="1">
    <citation type="submission" date="2010-06" db="EMBL/GenBank/DDBJ databases">
        <authorList>
            <person name="Jiang H."/>
            <person name="Abraham K."/>
            <person name="Ali S."/>
            <person name="Alsbrooks S.L."/>
            <person name="Anim B.N."/>
            <person name="Anosike U.S."/>
            <person name="Attaway T."/>
            <person name="Bandaranaike D.P."/>
            <person name="Battles P.K."/>
            <person name="Bell S.N."/>
            <person name="Bell A.V."/>
            <person name="Beltran B."/>
            <person name="Bickham C."/>
            <person name="Bustamante Y."/>
            <person name="Caleb T."/>
            <person name="Canada A."/>
            <person name="Cardenas V."/>
            <person name="Carter K."/>
            <person name="Chacko J."/>
            <person name="Chandrabose M.N."/>
            <person name="Chavez D."/>
            <person name="Chavez A."/>
            <person name="Chen L."/>
            <person name="Chu H.-S."/>
            <person name="Claassen K.J."/>
            <person name="Cockrell R."/>
            <person name="Collins M."/>
            <person name="Cooper J.A."/>
            <person name="Cree A."/>
            <person name="Curry S.M."/>
            <person name="Da Y."/>
            <person name="Dao M.D."/>
            <person name="Das B."/>
            <person name="Davila M.-L."/>
            <person name="Davy-Carroll L."/>
            <person name="Denson S."/>
            <person name="Dinh H."/>
            <person name="Ebong V.E."/>
            <person name="Edwards J.R."/>
            <person name="Egan A."/>
            <person name="El-Daye J."/>
            <person name="Escobedo L."/>
            <person name="Fernandez S."/>
            <person name="Fernando P.R."/>
            <person name="Flagg N."/>
            <person name="Forbes L.D."/>
            <person name="Fowler R.G."/>
            <person name="Fu Q."/>
            <person name="Gabisi R.A."/>
            <person name="Ganer J."/>
            <person name="Garbino Pronczuk A."/>
            <person name="Garcia R.M."/>
            <person name="Garner T."/>
            <person name="Garrett T.E."/>
            <person name="Gonzalez D.A."/>
            <person name="Hamid H."/>
            <person name="Hawkins E.S."/>
            <person name="Hirani K."/>
            <person name="Hogues M.E."/>
            <person name="Hollins B."/>
            <person name="Hsiao C.-H."/>
            <person name="Jabil R."/>
            <person name="James M.L."/>
            <person name="Jhangiani S.N."/>
            <person name="Johnson B."/>
            <person name="Johnson Q."/>
            <person name="Joshi V."/>
            <person name="Kalu J.B."/>
            <person name="Kam C."/>
            <person name="Kashfia A."/>
            <person name="Keebler J."/>
            <person name="Kisamo H."/>
            <person name="Kovar C.L."/>
            <person name="Lago L.A."/>
            <person name="Lai C.-Y."/>
            <person name="Laidlaw J."/>
            <person name="Lara F."/>
            <person name="Le T.-K."/>
            <person name="Lee S.L."/>
            <person name="Legall F.H."/>
            <person name="Lemon S.J."/>
            <person name="Lewis L.R."/>
            <person name="Li B."/>
            <person name="Liu Y."/>
            <person name="Liu Y.-S."/>
            <person name="Lopez J."/>
            <person name="Lozado R.J."/>
            <person name="Lu J."/>
            <person name="Madu R.C."/>
            <person name="Maheshwari M."/>
            <person name="Maheshwari R."/>
            <person name="Malloy K."/>
            <person name="Martinez E."/>
            <person name="Mathew T."/>
            <person name="Mercado I.C."/>
            <person name="Mercado C."/>
            <person name="Meyer B."/>
            <person name="Montgomery K."/>
            <person name="Morgan M.B."/>
            <person name="Munidasa M."/>
            <person name="Nazareth L.V."/>
            <person name="Nelson J."/>
            <person name="Ng B.M."/>
            <person name="Nguyen N.B."/>
            <person name="Nguyen P.Q."/>
            <person name="Nguyen T."/>
            <person name="Obregon M."/>
            <person name="Okwuonu G.O."/>
            <person name="Onwere C.G."/>
            <person name="Orozco G."/>
            <person name="Parra A."/>
            <person name="Patel S."/>
            <person name="Patil S."/>
            <person name="Perez A."/>
            <person name="Perez Y."/>
            <person name="Pham C."/>
            <person name="Primus E.L."/>
            <person name="Pu L.-L."/>
            <person name="Puazo M."/>
            <person name="Qin X."/>
            <person name="Quiroz J.B."/>
            <person name="Reese J."/>
            <person name="Richards S."/>
            <person name="Rives C.M."/>
            <person name="Robberts R."/>
            <person name="Ruiz S.J."/>
            <person name="Ruiz M.J."/>
            <person name="Santibanez J."/>
            <person name="Schneider B.W."/>
            <person name="Sisson I."/>
            <person name="Smith M."/>
            <person name="Sodergren E."/>
            <person name="Song X.-Z."/>
            <person name="Song B.B."/>
            <person name="Summersgill H."/>
            <person name="Thelus R."/>
            <person name="Thornton R.D."/>
            <person name="Trejos Z.Y."/>
            <person name="Usmani K."/>
            <person name="Vattathil S."/>
            <person name="Villasana D."/>
            <person name="Walker D.L."/>
            <person name="Wang S."/>
            <person name="Wang K."/>
            <person name="White C.S."/>
            <person name="Williams A.C."/>
            <person name="Williamson J."/>
            <person name="Wilson K."/>
            <person name="Woghiren I.O."/>
            <person name="Woodworth J.R."/>
            <person name="Worley K.C."/>
            <person name="Wright R.A."/>
            <person name="Wu W."/>
            <person name="Young L."/>
            <person name="Zhang L."/>
            <person name="Zhang J."/>
            <person name="Zhu Y."/>
            <person name="Muzny D.M."/>
            <person name="Weinstock G."/>
            <person name="Gibbs R.A."/>
        </authorList>
    </citation>
    <scope>NUCLEOTIDE SEQUENCE [LARGE SCALE GENOMIC DNA]</scope>
    <source>
        <strain evidence="2">LSR1</strain>
    </source>
</reference>
<dbReference type="GO" id="GO:0005794">
    <property type="term" value="C:Golgi apparatus"/>
    <property type="evidence" value="ECO:0007669"/>
    <property type="project" value="TreeGrafter"/>
</dbReference>
<sequence>MCVIFISSVQHIDGGYRLIVASNRDEYYNRQTLPANYWAEDQDVIGGRDLTTSNEGGTWLALNIRGKFAALLNVFELDEIPNAKSRGQLVKNFVKGNSSALEYLQELQGSQNVYNGFKLITITMSKLSLETHFFTNFVQDEGPPLKHLQKYVQGFGNGPFLKVAEGEKRFNDIVKKYGHSHYRDTLIKELLGVLKWDKLHYPDEELIKRTPKFPGTDNQKKFSSVFVEMPTRQYGTRTHTIILMDPDGKLEFNEWTKSGLIWNHQCYTTALKC</sequence>
<dbReference type="OrthoDB" id="191601at2759"/>
<dbReference type="KEGG" id="api:100162567"/>
<keyword evidence="2" id="KW-1185">Reference proteome</keyword>
<protein>
    <submittedName>
        <fullName evidence="1">Uncharacterized protein</fullName>
    </submittedName>
</protein>
<accession>A0A8R2A709</accession>
<organism evidence="1 2">
    <name type="scientific">Acyrthosiphon pisum</name>
    <name type="common">Pea aphid</name>
    <dbReference type="NCBI Taxonomy" id="7029"/>
    <lineage>
        <taxon>Eukaryota</taxon>
        <taxon>Metazoa</taxon>
        <taxon>Ecdysozoa</taxon>
        <taxon>Arthropoda</taxon>
        <taxon>Hexapoda</taxon>
        <taxon>Insecta</taxon>
        <taxon>Pterygota</taxon>
        <taxon>Neoptera</taxon>
        <taxon>Paraneoptera</taxon>
        <taxon>Hemiptera</taxon>
        <taxon>Sternorrhyncha</taxon>
        <taxon>Aphidomorpha</taxon>
        <taxon>Aphidoidea</taxon>
        <taxon>Aphididae</taxon>
        <taxon>Macrosiphini</taxon>
        <taxon>Acyrthosiphon</taxon>
    </lineage>
</organism>
<reference evidence="1" key="2">
    <citation type="submission" date="2022-06" db="UniProtKB">
        <authorList>
            <consortium name="EnsemblMetazoa"/>
        </authorList>
    </citation>
    <scope>IDENTIFICATION</scope>
</reference>
<dbReference type="InterPro" id="IPR008551">
    <property type="entry name" value="TANGO2"/>
</dbReference>
<dbReference type="RefSeq" id="XP_001943801.2">
    <property type="nucleotide sequence ID" value="XM_001943766.4"/>
</dbReference>
<dbReference type="PANTHER" id="PTHR17985:SF8">
    <property type="entry name" value="TRANSPORT AND GOLGI ORGANIZATION PROTEIN 2 HOMOLOG"/>
    <property type="match status" value="1"/>
</dbReference>
<evidence type="ECO:0000313" key="1">
    <source>
        <dbReference type="EnsemblMetazoa" id="XP_001943801.2"/>
    </source>
</evidence>